<dbReference type="CDD" id="cd02440">
    <property type="entry name" value="AdoMet_MTases"/>
    <property type="match status" value="1"/>
</dbReference>
<protein>
    <recommendedName>
        <fullName evidence="2">Methyltransferase type 11 domain-containing protein</fullName>
    </recommendedName>
</protein>
<dbReference type="AlphaFoldDB" id="A0A382CJM7"/>
<dbReference type="Gene3D" id="3.40.50.150">
    <property type="entry name" value="Vaccinia Virus protein VP39"/>
    <property type="match status" value="1"/>
</dbReference>
<sequence length="220" mass="25551">MIKDMPYDRFYPKLMDFSVWIYTNILRFGKYENESIVKFAAADKNSNVLDYGCNTGRHALFVKQAYGYNVMGADINPAAIAACKRKGIKAEVITENFFEKYSSFFDIIINSHVLEHVDDPKDFLVNIKGMLKDGGTFVIVIPQERIRGDITIPQILYFFLRLKFENPHKHKFSKNQLFSLLDETGFTPQDYVFCNFLPPFLTKHLIYLKSRSLVIKCTKK</sequence>
<evidence type="ECO:0008006" key="2">
    <source>
        <dbReference type="Google" id="ProtNLM"/>
    </source>
</evidence>
<dbReference type="EMBL" id="UINC01034535">
    <property type="protein sequence ID" value="SVB25527.1"/>
    <property type="molecule type" value="Genomic_DNA"/>
</dbReference>
<organism evidence="1">
    <name type="scientific">marine metagenome</name>
    <dbReference type="NCBI Taxonomy" id="408172"/>
    <lineage>
        <taxon>unclassified sequences</taxon>
        <taxon>metagenomes</taxon>
        <taxon>ecological metagenomes</taxon>
    </lineage>
</organism>
<evidence type="ECO:0000313" key="1">
    <source>
        <dbReference type="EMBL" id="SVB25527.1"/>
    </source>
</evidence>
<accession>A0A382CJM7</accession>
<dbReference type="PANTHER" id="PTHR43861">
    <property type="entry name" value="TRANS-ACONITATE 2-METHYLTRANSFERASE-RELATED"/>
    <property type="match status" value="1"/>
</dbReference>
<dbReference type="Pfam" id="PF13489">
    <property type="entry name" value="Methyltransf_23"/>
    <property type="match status" value="1"/>
</dbReference>
<name>A0A382CJM7_9ZZZZ</name>
<dbReference type="SUPFAM" id="SSF53335">
    <property type="entry name" value="S-adenosyl-L-methionine-dependent methyltransferases"/>
    <property type="match status" value="1"/>
</dbReference>
<dbReference type="InterPro" id="IPR029063">
    <property type="entry name" value="SAM-dependent_MTases_sf"/>
</dbReference>
<reference evidence="1" key="1">
    <citation type="submission" date="2018-05" db="EMBL/GenBank/DDBJ databases">
        <authorList>
            <person name="Lanie J.A."/>
            <person name="Ng W.-L."/>
            <person name="Kazmierczak K.M."/>
            <person name="Andrzejewski T.M."/>
            <person name="Davidsen T.M."/>
            <person name="Wayne K.J."/>
            <person name="Tettelin H."/>
            <person name="Glass J.I."/>
            <person name="Rusch D."/>
            <person name="Podicherti R."/>
            <person name="Tsui H.-C.T."/>
            <person name="Winkler M.E."/>
        </authorList>
    </citation>
    <scope>NUCLEOTIDE SEQUENCE</scope>
</reference>
<proteinExistence type="predicted"/>
<gene>
    <name evidence="1" type="ORF">METZ01_LOCUS178381</name>
</gene>